<evidence type="ECO:0000313" key="4">
    <source>
        <dbReference type="Proteomes" id="UP000017819"/>
    </source>
</evidence>
<dbReference type="InterPro" id="IPR050272">
    <property type="entry name" value="Isochorismatase-like_hydrls"/>
</dbReference>
<dbReference type="Gene3D" id="3.40.50.850">
    <property type="entry name" value="Isochorismatase-like"/>
    <property type="match status" value="1"/>
</dbReference>
<keyword evidence="1 3" id="KW-0378">Hydrolase</keyword>
<dbReference type="GO" id="GO:0008908">
    <property type="term" value="F:isochorismatase activity"/>
    <property type="evidence" value="ECO:0007669"/>
    <property type="project" value="UniProtKB-EC"/>
</dbReference>
<evidence type="ECO:0000313" key="3">
    <source>
        <dbReference type="EMBL" id="ESR24769.1"/>
    </source>
</evidence>
<comment type="caution">
    <text evidence="3">The sequence shown here is derived from an EMBL/GenBank/DDBJ whole genome shotgun (WGS) entry which is preliminary data.</text>
</comment>
<dbReference type="PANTHER" id="PTHR43540">
    <property type="entry name" value="PEROXYUREIDOACRYLATE/UREIDOACRYLATE AMIDOHYDROLASE-RELATED"/>
    <property type="match status" value="1"/>
</dbReference>
<organism evidence="3 4">
    <name type="scientific">Lutibaculum baratangense AMV1</name>
    <dbReference type="NCBI Taxonomy" id="631454"/>
    <lineage>
        <taxon>Bacteria</taxon>
        <taxon>Pseudomonadati</taxon>
        <taxon>Pseudomonadota</taxon>
        <taxon>Alphaproteobacteria</taxon>
        <taxon>Hyphomicrobiales</taxon>
        <taxon>Tepidamorphaceae</taxon>
        <taxon>Lutibaculum</taxon>
    </lineage>
</organism>
<dbReference type="EMBL" id="AWXZ01000029">
    <property type="protein sequence ID" value="ESR24769.1"/>
    <property type="molecule type" value="Genomic_DNA"/>
</dbReference>
<dbReference type="Pfam" id="PF00857">
    <property type="entry name" value="Isochorismatase"/>
    <property type="match status" value="1"/>
</dbReference>
<feature type="domain" description="Isochorismatase-like" evidence="2">
    <location>
        <begin position="23"/>
        <end position="194"/>
    </location>
</feature>
<dbReference type="InterPro" id="IPR036380">
    <property type="entry name" value="Isochorismatase-like_sf"/>
</dbReference>
<dbReference type="PANTHER" id="PTHR43540:SF15">
    <property type="entry name" value="BLR5631 PROTEIN"/>
    <property type="match status" value="1"/>
</dbReference>
<gene>
    <name evidence="3" type="ORF">N177_2092</name>
</gene>
<dbReference type="PATRIC" id="fig|631454.5.peg.2061"/>
<protein>
    <submittedName>
        <fullName evidence="3">Isochorismatase</fullName>
        <ecNumber evidence="3">3.3.2.1</ecNumber>
    </submittedName>
</protein>
<dbReference type="AlphaFoldDB" id="V4RHD6"/>
<sequence>MTTPKTLLELAGATPAPAALSESAVVVIDAQREYEEGPIALPAVHAAIAEISALVARARRQGRPVLHVVHRGKAGGLFDPEAGGRIIEALKPHDGERVIEKTLPNAFAGTELHEAVKALGVQKLVVCGFMTHMCVSSTVRAALDLGLSSTVVANATATRDLPSQVGGENIGWEALQLASLAALADRFATVVAAEGEVPN</sequence>
<reference evidence="3 4" key="1">
    <citation type="journal article" date="2014" name="Genome Announc.">
        <title>Draft Genome Sequence of Lutibaculum baratangense Strain AMV1T, Isolated from a Mud Volcano in Andamans, India.</title>
        <authorList>
            <person name="Singh A."/>
            <person name="Sreenivas A."/>
            <person name="Sathyanarayana Reddy G."/>
            <person name="Pinnaka A.K."/>
            <person name="Shivaji S."/>
        </authorList>
    </citation>
    <scope>NUCLEOTIDE SEQUENCE [LARGE SCALE GENOMIC DNA]</scope>
    <source>
        <strain evidence="3 4">AMV1</strain>
    </source>
</reference>
<proteinExistence type="predicted"/>
<dbReference type="CDD" id="cd01014">
    <property type="entry name" value="nicotinamidase_related"/>
    <property type="match status" value="1"/>
</dbReference>
<dbReference type="InterPro" id="IPR000868">
    <property type="entry name" value="Isochorismatase-like_dom"/>
</dbReference>
<dbReference type="OrthoDB" id="9794942at2"/>
<evidence type="ECO:0000256" key="1">
    <source>
        <dbReference type="ARBA" id="ARBA00022801"/>
    </source>
</evidence>
<name>V4RHD6_9HYPH</name>
<dbReference type="RefSeq" id="WP_023432222.1">
    <property type="nucleotide sequence ID" value="NZ_AWXZ01000029.1"/>
</dbReference>
<keyword evidence="4" id="KW-1185">Reference proteome</keyword>
<dbReference type="STRING" id="631454.N177_2092"/>
<dbReference type="EC" id="3.3.2.1" evidence="3"/>
<dbReference type="eggNOG" id="COG1335">
    <property type="taxonomic scope" value="Bacteria"/>
</dbReference>
<dbReference type="Proteomes" id="UP000017819">
    <property type="component" value="Unassembled WGS sequence"/>
</dbReference>
<dbReference type="SUPFAM" id="SSF52499">
    <property type="entry name" value="Isochorismatase-like hydrolases"/>
    <property type="match status" value="1"/>
</dbReference>
<evidence type="ECO:0000259" key="2">
    <source>
        <dbReference type="Pfam" id="PF00857"/>
    </source>
</evidence>
<accession>V4RHD6</accession>